<name>A0A7T1WUX5_9ACTN</name>
<dbReference type="RefSeq" id="WP_197353880.1">
    <property type="nucleotide sequence ID" value="NZ_CP048882.1"/>
</dbReference>
<dbReference type="KEGG" id="sbat:G4Z16_31025"/>
<proteinExistence type="predicted"/>
<evidence type="ECO:0000313" key="2">
    <source>
        <dbReference type="Proteomes" id="UP000595046"/>
    </source>
</evidence>
<keyword evidence="2" id="KW-1185">Reference proteome</keyword>
<dbReference type="AlphaFoldDB" id="A0A7T1WUX5"/>
<organism evidence="1 2">
    <name type="scientific">Streptomyces bathyalis</name>
    <dbReference type="NCBI Taxonomy" id="2710756"/>
    <lineage>
        <taxon>Bacteria</taxon>
        <taxon>Bacillati</taxon>
        <taxon>Actinomycetota</taxon>
        <taxon>Actinomycetes</taxon>
        <taxon>Kitasatosporales</taxon>
        <taxon>Streptomycetaceae</taxon>
        <taxon>Streptomyces</taxon>
    </lineage>
</organism>
<gene>
    <name evidence="1" type="ORF">G4Z16_31025</name>
</gene>
<reference evidence="2" key="1">
    <citation type="submission" date="2020-02" db="EMBL/GenBank/DDBJ databases">
        <title>Streptomyces sp. ASO4wet.</title>
        <authorList>
            <person name="Risdian C."/>
            <person name="Landwehr W."/>
            <person name="Schupp P."/>
            <person name="Wink J."/>
        </authorList>
    </citation>
    <scope>NUCLEOTIDE SEQUENCE [LARGE SCALE GENOMIC DNA]</scope>
    <source>
        <strain evidence="2">ASO4wet</strain>
    </source>
</reference>
<dbReference type="Proteomes" id="UP000595046">
    <property type="component" value="Chromosome"/>
</dbReference>
<protein>
    <submittedName>
        <fullName evidence="1">Uncharacterized protein</fullName>
    </submittedName>
</protein>
<evidence type="ECO:0000313" key="1">
    <source>
        <dbReference type="EMBL" id="QPP10121.1"/>
    </source>
</evidence>
<dbReference type="EMBL" id="CP048882">
    <property type="protein sequence ID" value="QPP10121.1"/>
    <property type="molecule type" value="Genomic_DNA"/>
</dbReference>
<sequence>MNDLAQHLATIDLLRARPFPEQRGRRAGVVSGPGYHLAELATSEEFWEDDGSARLVAGEQYEAECGALSVLLTGRWGEPQVFSLSSALMRSTEGEEIAEPWQGLSGGVPYLELWRAEGRWVAVGVSQLGPVLPFQLIAAVTVNDPP</sequence>
<accession>A0A7T1WUX5</accession>